<dbReference type="EMBL" id="BGZK01000062">
    <property type="protein sequence ID" value="GBP14299.1"/>
    <property type="molecule type" value="Genomic_DNA"/>
</dbReference>
<name>A0A4C1TIC6_EUMVA</name>
<comment type="caution">
    <text evidence="2">The sequence shown here is derived from an EMBL/GenBank/DDBJ whole genome shotgun (WGS) entry which is preliminary data.</text>
</comment>
<accession>A0A4C1TIC6</accession>
<evidence type="ECO:0000256" key="1">
    <source>
        <dbReference type="SAM" id="MobiDB-lite"/>
    </source>
</evidence>
<dbReference type="Proteomes" id="UP000299102">
    <property type="component" value="Unassembled WGS sequence"/>
</dbReference>
<feature type="region of interest" description="Disordered" evidence="1">
    <location>
        <begin position="1"/>
        <end position="23"/>
    </location>
</feature>
<protein>
    <submittedName>
        <fullName evidence="2">Uncharacterized protein</fullName>
    </submittedName>
</protein>
<evidence type="ECO:0000313" key="3">
    <source>
        <dbReference type="Proteomes" id="UP000299102"/>
    </source>
</evidence>
<reference evidence="2 3" key="1">
    <citation type="journal article" date="2019" name="Commun. Biol.">
        <title>The bagworm genome reveals a unique fibroin gene that provides high tensile strength.</title>
        <authorList>
            <person name="Kono N."/>
            <person name="Nakamura H."/>
            <person name="Ohtoshi R."/>
            <person name="Tomita M."/>
            <person name="Numata K."/>
            <person name="Arakawa K."/>
        </authorList>
    </citation>
    <scope>NUCLEOTIDE SEQUENCE [LARGE SCALE GENOMIC DNA]</scope>
</reference>
<gene>
    <name evidence="2" type="ORF">EVAR_7715_1</name>
</gene>
<organism evidence="2 3">
    <name type="scientific">Eumeta variegata</name>
    <name type="common">Bagworm moth</name>
    <name type="synonym">Eumeta japonica</name>
    <dbReference type="NCBI Taxonomy" id="151549"/>
    <lineage>
        <taxon>Eukaryota</taxon>
        <taxon>Metazoa</taxon>
        <taxon>Ecdysozoa</taxon>
        <taxon>Arthropoda</taxon>
        <taxon>Hexapoda</taxon>
        <taxon>Insecta</taxon>
        <taxon>Pterygota</taxon>
        <taxon>Neoptera</taxon>
        <taxon>Endopterygota</taxon>
        <taxon>Lepidoptera</taxon>
        <taxon>Glossata</taxon>
        <taxon>Ditrysia</taxon>
        <taxon>Tineoidea</taxon>
        <taxon>Psychidae</taxon>
        <taxon>Oiketicinae</taxon>
        <taxon>Eumeta</taxon>
    </lineage>
</organism>
<sequence length="130" mass="14034">MNKNTTSPPKGKGSNWPSITASPTIGDARCWMRSRGRSDDSTLDIVETVPCKMIAKLDAFLYMETRDPDTGYGANGAAIDERGRNKGGYFSGRTLSHPRWPSAGWVLLATVVANGLAMKGIDGIKCSIRL</sequence>
<dbReference type="AlphaFoldDB" id="A0A4C1TIC6"/>
<proteinExistence type="predicted"/>
<keyword evidence="3" id="KW-1185">Reference proteome</keyword>
<evidence type="ECO:0000313" key="2">
    <source>
        <dbReference type="EMBL" id="GBP14299.1"/>
    </source>
</evidence>